<dbReference type="EMBL" id="JARDXE010000001">
    <property type="protein sequence ID" value="MDE8643409.1"/>
    <property type="molecule type" value="Genomic_DNA"/>
</dbReference>
<gene>
    <name evidence="1" type="ORF">PXH69_00525</name>
</gene>
<proteinExistence type="predicted"/>
<name>A0AAW6L9D0_RHOSG</name>
<organism evidence="1 2">
    <name type="scientific">Rhodococcus qingshengii</name>
    <dbReference type="NCBI Taxonomy" id="334542"/>
    <lineage>
        <taxon>Bacteria</taxon>
        <taxon>Bacillati</taxon>
        <taxon>Actinomycetota</taxon>
        <taxon>Actinomycetes</taxon>
        <taxon>Mycobacteriales</taxon>
        <taxon>Nocardiaceae</taxon>
        <taxon>Rhodococcus</taxon>
        <taxon>Rhodococcus erythropolis group</taxon>
    </lineage>
</organism>
<dbReference type="RefSeq" id="WP_157092627.1">
    <property type="nucleotide sequence ID" value="NZ_CP151090.1"/>
</dbReference>
<reference evidence="1" key="1">
    <citation type="submission" date="2023-02" db="EMBL/GenBank/DDBJ databases">
        <title>A novel hydrolase synthesized by Rhodococcus erythropolis HQ is responsible for the detoxification of Zearalenone.</title>
        <authorList>
            <person name="Hu J."/>
            <person name="Xu J."/>
        </authorList>
    </citation>
    <scope>NUCLEOTIDE SEQUENCE</scope>
    <source>
        <strain evidence="1">HQ</strain>
    </source>
</reference>
<comment type="caution">
    <text evidence="1">The sequence shown here is derived from an EMBL/GenBank/DDBJ whole genome shotgun (WGS) entry which is preliminary data.</text>
</comment>
<dbReference type="Gene3D" id="3.30.70.2330">
    <property type="match status" value="1"/>
</dbReference>
<dbReference type="AlphaFoldDB" id="A0AAW6L9D0"/>
<protein>
    <submittedName>
        <fullName evidence="1">HIRAN domain-containing protein</fullName>
    </submittedName>
</protein>
<dbReference type="Proteomes" id="UP001217325">
    <property type="component" value="Unassembled WGS sequence"/>
</dbReference>
<accession>A0AAW6L9D0</accession>
<sequence>MSDVGGQWRPYPLWGGRGDWCNEEVVGVHAYTDAIRSTLGSDFDPGGTSVRRTVELIPEPGNPHDRYAVSVRASNYLIGYLARERAILFHSRLAELIKRGLVPTVPASIRAYDRNSWDDTPGTPVELSVSVEIQLSEPHLLIPGNEPPEIPYTLLPSGASVQVTKVDDHFDVLRNFVEPEGELELLVTLHELDVSTARTEKKVVEVRVDGHRIGQLTPQTSAKFLPAVRHLGGRGLVTVGRGWFRGSSVSAQVSLMAAKAHELPEDFLTGEPWTVIALNRPSRIPVDEGRSVCAEPIPTFAIDMVTTRPLTPWQQKEATKMLIAASTAVASRGLPVVEPQVSSDSIKAIVLESHSADILAALAGIEDSDFALAVKYRSLQ</sequence>
<evidence type="ECO:0000313" key="2">
    <source>
        <dbReference type="Proteomes" id="UP001217325"/>
    </source>
</evidence>
<evidence type="ECO:0000313" key="1">
    <source>
        <dbReference type="EMBL" id="MDE8643409.1"/>
    </source>
</evidence>